<protein>
    <recommendedName>
        <fullName evidence="4">DUF3617 family protein</fullName>
    </recommendedName>
</protein>
<evidence type="ECO:0000313" key="2">
    <source>
        <dbReference type="EMBL" id="MBB3118597.1"/>
    </source>
</evidence>
<comment type="caution">
    <text evidence="2">The sequence shown here is derived from an EMBL/GenBank/DDBJ whole genome shotgun (WGS) entry which is preliminary data.</text>
</comment>
<organism evidence="2 3">
    <name type="scientific">Pseudoduganella violacea</name>
    <dbReference type="NCBI Taxonomy" id="1715466"/>
    <lineage>
        <taxon>Bacteria</taxon>
        <taxon>Pseudomonadati</taxon>
        <taxon>Pseudomonadota</taxon>
        <taxon>Betaproteobacteria</taxon>
        <taxon>Burkholderiales</taxon>
        <taxon>Oxalobacteraceae</taxon>
        <taxon>Telluria group</taxon>
        <taxon>Pseudoduganella</taxon>
    </lineage>
</organism>
<dbReference type="Pfam" id="PF12276">
    <property type="entry name" value="DUF3617"/>
    <property type="match status" value="1"/>
</dbReference>
<dbReference type="InterPro" id="IPR022061">
    <property type="entry name" value="DUF3617"/>
</dbReference>
<keyword evidence="1" id="KW-0732">Signal</keyword>
<name>A0A7W5FTG1_9BURK</name>
<evidence type="ECO:0000256" key="1">
    <source>
        <dbReference type="SAM" id="SignalP"/>
    </source>
</evidence>
<evidence type="ECO:0000313" key="3">
    <source>
        <dbReference type="Proteomes" id="UP000541535"/>
    </source>
</evidence>
<gene>
    <name evidence="2" type="ORF">FHS03_001628</name>
</gene>
<proteinExistence type="predicted"/>
<dbReference type="Proteomes" id="UP000541535">
    <property type="component" value="Unassembled WGS sequence"/>
</dbReference>
<feature type="chain" id="PRO_5031406001" description="DUF3617 family protein" evidence="1">
    <location>
        <begin position="21"/>
        <end position="179"/>
    </location>
</feature>
<feature type="signal peptide" evidence="1">
    <location>
        <begin position="1"/>
        <end position="20"/>
    </location>
</feature>
<keyword evidence="3" id="KW-1185">Reference proteome</keyword>
<dbReference type="RefSeq" id="WP_183440486.1">
    <property type="nucleotide sequence ID" value="NZ_JACHXD010000003.1"/>
</dbReference>
<accession>A0A7W5FTG1</accession>
<evidence type="ECO:0008006" key="4">
    <source>
        <dbReference type="Google" id="ProtNLM"/>
    </source>
</evidence>
<sequence length="179" mass="19014">MSFRPALLAGLLLLSGSAGAQTLKPGLWEMNNRIAGGSPETMQAMARAQKEMANLPADQRKMLEQMMAQRGVGLNLADGGGVKLTYCMTKEMAEKRELPAGQPGDCRSTSTPVPGGMNVSFHCNKPPSQGKGQVIFEGDTGYTMRMDVTSQAHGAPQQMMVEGSGRWLSPDCGAAPKAR</sequence>
<reference evidence="2 3" key="1">
    <citation type="submission" date="2020-08" db="EMBL/GenBank/DDBJ databases">
        <title>Genomic Encyclopedia of Type Strains, Phase III (KMG-III): the genomes of soil and plant-associated and newly described type strains.</title>
        <authorList>
            <person name="Whitman W."/>
        </authorList>
    </citation>
    <scope>NUCLEOTIDE SEQUENCE [LARGE SCALE GENOMIC DNA]</scope>
    <source>
        <strain evidence="2 3">CECT 8897</strain>
    </source>
</reference>
<dbReference type="EMBL" id="JACHXD010000003">
    <property type="protein sequence ID" value="MBB3118597.1"/>
    <property type="molecule type" value="Genomic_DNA"/>
</dbReference>
<dbReference type="AlphaFoldDB" id="A0A7W5FTG1"/>